<keyword evidence="2" id="KW-1185">Reference proteome</keyword>
<dbReference type="Pfam" id="PF08889">
    <property type="entry name" value="WbqC"/>
    <property type="match status" value="1"/>
</dbReference>
<reference evidence="1" key="1">
    <citation type="submission" date="2009-07" db="EMBL/GenBank/DDBJ databases">
        <authorList>
            <person name="Weinstock G."/>
            <person name="Sodergren E."/>
            <person name="Clifton S."/>
            <person name="Fulton L."/>
            <person name="Fulton B."/>
            <person name="Courtney L."/>
            <person name="Fronick C."/>
            <person name="Harrison M."/>
            <person name="Strong C."/>
            <person name="Farmer C."/>
            <person name="Delahaunty K."/>
            <person name="Markovic C."/>
            <person name="Hall O."/>
            <person name="Minx P."/>
            <person name="Tomlinson C."/>
            <person name="Mitreva M."/>
            <person name="Nelson J."/>
            <person name="Hou S."/>
            <person name="Wollam A."/>
            <person name="Pepin K.H."/>
            <person name="Johnson M."/>
            <person name="Bhonagiri V."/>
            <person name="Nash W.E."/>
            <person name="Warren W."/>
            <person name="Chinwalla A."/>
            <person name="Mardis E.R."/>
            <person name="Wilson R.K."/>
        </authorList>
    </citation>
    <scope>NUCLEOTIDE SEQUENCE [LARGE SCALE GENOMIC DNA]</scope>
    <source>
        <strain evidence="1">DSM 14469</strain>
    </source>
</reference>
<organism evidence="1 2">
    <name type="scientific">Marvinbryantia formatexigens DSM 14469</name>
    <dbReference type="NCBI Taxonomy" id="478749"/>
    <lineage>
        <taxon>Bacteria</taxon>
        <taxon>Bacillati</taxon>
        <taxon>Bacillota</taxon>
        <taxon>Clostridia</taxon>
        <taxon>Lachnospirales</taxon>
        <taxon>Lachnospiraceae</taxon>
        <taxon>Marvinbryantia</taxon>
    </lineage>
</organism>
<sequence length="230" mass="27314">MKKVAILQSNYIPWKGYFDMIRMVDEFILYDDMQYTRRDWRNRNKIKTPDGLHWLTIPVDSKGNFYQKINETKVSGHEWVDKHWHAITLNYAHAPYFKEYGPQIHEIYEKCREEEYLSRINYLFLTEICRMLGIHTRISWSSDYQLVDGKTERLVGLVKDSGGTEYLSGPAAQDYIVEQCFTDAGIKLTWMDYSDYPEYPQLFGEFEHNVSILDLLFNTGDQALQYMKPL</sequence>
<dbReference type="AlphaFoldDB" id="C6LB44"/>
<dbReference type="Proteomes" id="UP000005561">
    <property type="component" value="Unassembled WGS sequence"/>
</dbReference>
<dbReference type="RefSeq" id="WP_006860636.1">
    <property type="nucleotide sequence ID" value="NZ_ACCL02000003.1"/>
</dbReference>
<comment type="caution">
    <text evidence="1">The sequence shown here is derived from an EMBL/GenBank/DDBJ whole genome shotgun (WGS) entry which is preliminary data.</text>
</comment>
<evidence type="ECO:0000313" key="2">
    <source>
        <dbReference type="Proteomes" id="UP000005561"/>
    </source>
</evidence>
<protein>
    <submittedName>
        <fullName evidence="1">WbqC-like protein</fullName>
    </submittedName>
</protein>
<dbReference type="STRING" id="168384.SAMN05660368_01316"/>
<dbReference type="OrthoDB" id="3611744at2"/>
<dbReference type="InterPro" id="IPR014985">
    <property type="entry name" value="WbqC"/>
</dbReference>
<dbReference type="EMBL" id="ACCL02000003">
    <property type="protein sequence ID" value="EET62175.1"/>
    <property type="molecule type" value="Genomic_DNA"/>
</dbReference>
<accession>C6LB44</accession>
<proteinExistence type="predicted"/>
<name>C6LB44_9FIRM</name>
<evidence type="ECO:0000313" key="1">
    <source>
        <dbReference type="EMBL" id="EET62175.1"/>
    </source>
</evidence>
<gene>
    <name evidence="1" type="ORF">BRYFOR_05839</name>
</gene>
<dbReference type="eggNOG" id="COG0224">
    <property type="taxonomic scope" value="Bacteria"/>
</dbReference>